<comment type="function">
    <text evidence="1 6">Exhibits S-adenosyl-L-methionine-dependent methyltransferase activity.</text>
</comment>
<dbReference type="Pfam" id="PF04072">
    <property type="entry name" value="LCM"/>
    <property type="match status" value="1"/>
</dbReference>
<dbReference type="GO" id="GO:0008168">
    <property type="term" value="F:methyltransferase activity"/>
    <property type="evidence" value="ECO:0007669"/>
    <property type="project" value="UniProtKB-UniRule"/>
</dbReference>
<keyword evidence="3 6" id="KW-0489">Methyltransferase</keyword>
<dbReference type="AlphaFoldDB" id="A0A1X1TA94"/>
<proteinExistence type="inferred from homology"/>
<dbReference type="PANTHER" id="PTHR43619">
    <property type="entry name" value="S-ADENOSYL-L-METHIONINE-DEPENDENT METHYLTRANSFERASE YKTD-RELATED"/>
    <property type="match status" value="1"/>
</dbReference>
<dbReference type="STRING" id="44010.AWC00_14910"/>
<name>A0A1X1TA94_9MYCO</name>
<dbReference type="EC" id="2.1.1.-" evidence="6"/>
<keyword evidence="5 6" id="KW-0949">S-adenosyl-L-methionine</keyword>
<keyword evidence="8" id="KW-1185">Reference proteome</keyword>
<protein>
    <recommendedName>
        <fullName evidence="6">S-adenosyl-L-methionine-dependent methyltransferase</fullName>
        <ecNumber evidence="6">2.1.1.-</ecNumber>
    </recommendedName>
</protein>
<evidence type="ECO:0000256" key="6">
    <source>
        <dbReference type="RuleBase" id="RU362030"/>
    </source>
</evidence>
<comment type="similarity">
    <text evidence="2 6">Belongs to the UPF0677 family.</text>
</comment>
<dbReference type="FunFam" id="3.40.50.150:FF:000152">
    <property type="entry name" value="S-adenosyl-L-methionine-dependent methyltransferase"/>
    <property type="match status" value="1"/>
</dbReference>
<evidence type="ECO:0000256" key="2">
    <source>
        <dbReference type="ARBA" id="ARBA00008138"/>
    </source>
</evidence>
<reference evidence="7 8" key="1">
    <citation type="journal article" date="2019" name="Emerg. Microbes Infect.">
        <title>Comprehensive subspecies identification of 175 nontuberculous mycobacteria species based on 7547 genomic profiles.</title>
        <authorList>
            <person name="Matsumoto Y."/>
            <person name="Kinjo T."/>
            <person name="Motooka D."/>
            <person name="Nabeya D."/>
            <person name="Jung N."/>
            <person name="Uechi K."/>
            <person name="Horii T."/>
            <person name="Iida T."/>
            <person name="Fujita J."/>
            <person name="Nakamura S."/>
        </authorList>
    </citation>
    <scope>NUCLEOTIDE SEQUENCE [LARGE SCALE GENOMIC DNA]</scope>
    <source>
        <strain evidence="7 8">JCM 14738</strain>
    </source>
</reference>
<dbReference type="EMBL" id="AP022613">
    <property type="protein sequence ID" value="BBZ37576.1"/>
    <property type="molecule type" value="Genomic_DNA"/>
</dbReference>
<dbReference type="SUPFAM" id="SSF53335">
    <property type="entry name" value="S-adenosyl-L-methionine-dependent methyltransferases"/>
    <property type="match status" value="1"/>
</dbReference>
<evidence type="ECO:0000313" key="7">
    <source>
        <dbReference type="EMBL" id="BBZ37576.1"/>
    </source>
</evidence>
<dbReference type="Gene3D" id="3.40.50.150">
    <property type="entry name" value="Vaccinia Virus protein VP39"/>
    <property type="match status" value="1"/>
</dbReference>
<gene>
    <name evidence="7" type="ORF">MCNS_06390</name>
</gene>
<dbReference type="Proteomes" id="UP000467385">
    <property type="component" value="Chromosome"/>
</dbReference>
<accession>A0A1X1TA94</accession>
<dbReference type="PANTHER" id="PTHR43619:SF2">
    <property type="entry name" value="S-ADENOSYL-L-METHIONINE-DEPENDENT METHYLTRANSFERASES SUPERFAMILY PROTEIN"/>
    <property type="match status" value="1"/>
</dbReference>
<evidence type="ECO:0000256" key="5">
    <source>
        <dbReference type="ARBA" id="ARBA00022691"/>
    </source>
</evidence>
<dbReference type="GO" id="GO:0032259">
    <property type="term" value="P:methylation"/>
    <property type="evidence" value="ECO:0007669"/>
    <property type="project" value="UniProtKB-KW"/>
</dbReference>
<sequence>MGQGANDTRRSDGDTWDLASSVGATATAVAARRALASKGPDPLIDDPFAEPLVRAVGVEAFIRMMDGEIELAEDDAADPALTARRLSEGMAVRTRFFDAHFLDAARAGVRQSVILASGLDTRAYRLAWPDTSVVYEVDQPRVIEFKTGTLAALGAVPAVEHRPVGVDLRDDWPAALRDNGFDPGQPTAWSAEGLLSYLPPDAQDRLFDSITALSAPGSRLATGYVPNIRDRLEKRGRDISERWQRLGLNFNWSDLVYPGERNDVVTYLSDHGWQVTARSTQEMYAHNGFEFPEERSLVAFGDIRYVSAVLPQPADPVR</sequence>
<evidence type="ECO:0000313" key="8">
    <source>
        <dbReference type="Proteomes" id="UP000467385"/>
    </source>
</evidence>
<dbReference type="RefSeq" id="WP_085233478.1">
    <property type="nucleotide sequence ID" value="NZ_AP022613.1"/>
</dbReference>
<dbReference type="InterPro" id="IPR011610">
    <property type="entry name" value="SAM_mthyl_Trfase_ML2640-like"/>
</dbReference>
<keyword evidence="4 7" id="KW-0808">Transferase</keyword>
<organism evidence="7 8">
    <name type="scientific">Mycobacterium conspicuum</name>
    <dbReference type="NCBI Taxonomy" id="44010"/>
    <lineage>
        <taxon>Bacteria</taxon>
        <taxon>Bacillati</taxon>
        <taxon>Actinomycetota</taxon>
        <taxon>Actinomycetes</taxon>
        <taxon>Mycobacteriales</taxon>
        <taxon>Mycobacteriaceae</taxon>
        <taxon>Mycobacterium</taxon>
    </lineage>
</organism>
<dbReference type="InterPro" id="IPR007213">
    <property type="entry name" value="Ppm1/Ppm2/Tcmp"/>
</dbReference>
<evidence type="ECO:0000256" key="1">
    <source>
        <dbReference type="ARBA" id="ARBA00003907"/>
    </source>
</evidence>
<evidence type="ECO:0000256" key="3">
    <source>
        <dbReference type="ARBA" id="ARBA00022603"/>
    </source>
</evidence>
<evidence type="ECO:0000256" key="4">
    <source>
        <dbReference type="ARBA" id="ARBA00022679"/>
    </source>
</evidence>
<dbReference type="OrthoDB" id="9806164at2"/>
<dbReference type="NCBIfam" id="TIGR00027">
    <property type="entry name" value="mthyl_TIGR00027"/>
    <property type="match status" value="1"/>
</dbReference>
<dbReference type="InterPro" id="IPR029063">
    <property type="entry name" value="SAM-dependent_MTases_sf"/>
</dbReference>